<dbReference type="Pfam" id="PF20434">
    <property type="entry name" value="BD-FAE"/>
    <property type="match status" value="1"/>
</dbReference>
<sequence>MRRILIIACLALASVGAKAQDTTAAKVIKTPAGYTSQIDVVYTKVDGWDGRMDLYMAPKDIAPSPIVINIHGGGWNKGRKEDQSGWNSFFKKGYAVANVEYRLVQVAPAPAAIEDVRCALIYIIEHAKELNVDVNKIVIMGGSAGGHLALMGGLLENDHKFDTNCKTTKTVKVAAIIDNYGIADVNDWAYGPHKTSKSATMWLGPRAKEKGFPESVSPINYVKKSSPPTFIVHGDADPVVPYEQSVILYKKYQDMGVKSQFVTVPGGEHGKFTPEKKSELNAQIMDFLKSVGVHQ</sequence>
<feature type="domain" description="BD-FAE-like" evidence="3">
    <location>
        <begin position="52"/>
        <end position="251"/>
    </location>
</feature>
<dbReference type="PANTHER" id="PTHR48081:SF13">
    <property type="entry name" value="ALPHA_BETA HYDROLASE"/>
    <property type="match status" value="1"/>
</dbReference>
<feature type="signal peptide" evidence="2">
    <location>
        <begin position="1"/>
        <end position="19"/>
    </location>
</feature>
<dbReference type="RefSeq" id="WP_311948477.1">
    <property type="nucleotide sequence ID" value="NZ_JAVLVU010000001.1"/>
</dbReference>
<proteinExistence type="predicted"/>
<dbReference type="EMBL" id="JAVLVU010000001">
    <property type="protein sequence ID" value="MDT3402213.1"/>
    <property type="molecule type" value="Genomic_DNA"/>
</dbReference>
<dbReference type="InterPro" id="IPR050300">
    <property type="entry name" value="GDXG_lipolytic_enzyme"/>
</dbReference>
<reference evidence="5" key="1">
    <citation type="submission" date="2023-07" db="EMBL/GenBank/DDBJ databases">
        <title>Functional and genomic diversity of the sorghum phyllosphere microbiome.</title>
        <authorList>
            <person name="Shade A."/>
        </authorList>
    </citation>
    <scope>NUCLEOTIDE SEQUENCE [LARGE SCALE GENOMIC DNA]</scope>
    <source>
        <strain evidence="5">SORGH_AS_0422</strain>
    </source>
</reference>
<dbReference type="PANTHER" id="PTHR48081">
    <property type="entry name" value="AB HYDROLASE SUPERFAMILY PROTEIN C4A8.06C"/>
    <property type="match status" value="1"/>
</dbReference>
<accession>A0ABU3GR10</accession>
<evidence type="ECO:0000313" key="4">
    <source>
        <dbReference type="EMBL" id="MDT3402213.1"/>
    </source>
</evidence>
<evidence type="ECO:0000256" key="1">
    <source>
        <dbReference type="ARBA" id="ARBA00022801"/>
    </source>
</evidence>
<dbReference type="InterPro" id="IPR049492">
    <property type="entry name" value="BD-FAE-like_dom"/>
</dbReference>
<protein>
    <submittedName>
        <fullName evidence="4">Acetyl esterase/lipase</fullName>
    </submittedName>
</protein>
<keyword evidence="2" id="KW-0732">Signal</keyword>
<gene>
    <name evidence="4" type="ORF">QE417_001285</name>
</gene>
<organism evidence="4 5">
    <name type="scientific">Mucilaginibacter terrae</name>
    <dbReference type="NCBI Taxonomy" id="1955052"/>
    <lineage>
        <taxon>Bacteria</taxon>
        <taxon>Pseudomonadati</taxon>
        <taxon>Bacteroidota</taxon>
        <taxon>Sphingobacteriia</taxon>
        <taxon>Sphingobacteriales</taxon>
        <taxon>Sphingobacteriaceae</taxon>
        <taxon>Mucilaginibacter</taxon>
    </lineage>
</organism>
<keyword evidence="1" id="KW-0378">Hydrolase</keyword>
<evidence type="ECO:0000256" key="2">
    <source>
        <dbReference type="SAM" id="SignalP"/>
    </source>
</evidence>
<evidence type="ECO:0000259" key="3">
    <source>
        <dbReference type="Pfam" id="PF20434"/>
    </source>
</evidence>
<dbReference type="Proteomes" id="UP001258315">
    <property type="component" value="Unassembled WGS sequence"/>
</dbReference>
<name>A0ABU3GR10_9SPHI</name>
<dbReference type="InterPro" id="IPR029058">
    <property type="entry name" value="AB_hydrolase_fold"/>
</dbReference>
<evidence type="ECO:0000313" key="5">
    <source>
        <dbReference type="Proteomes" id="UP001258315"/>
    </source>
</evidence>
<dbReference type="Gene3D" id="3.40.50.1820">
    <property type="entry name" value="alpha/beta hydrolase"/>
    <property type="match status" value="1"/>
</dbReference>
<dbReference type="SUPFAM" id="SSF53474">
    <property type="entry name" value="alpha/beta-Hydrolases"/>
    <property type="match status" value="1"/>
</dbReference>
<feature type="chain" id="PRO_5045843414" evidence="2">
    <location>
        <begin position="20"/>
        <end position="295"/>
    </location>
</feature>
<comment type="caution">
    <text evidence="4">The sequence shown here is derived from an EMBL/GenBank/DDBJ whole genome shotgun (WGS) entry which is preliminary data.</text>
</comment>
<keyword evidence="5" id="KW-1185">Reference proteome</keyword>